<dbReference type="Proteomes" id="UP000240206">
    <property type="component" value="Unassembled WGS sequence"/>
</dbReference>
<dbReference type="CDD" id="cd07176">
    <property type="entry name" value="terB"/>
    <property type="match status" value="1"/>
</dbReference>
<organism evidence="2 3">
    <name type="scientific">Synechococcus lacustris str. Tous</name>
    <dbReference type="NCBI Taxonomy" id="1910958"/>
    <lineage>
        <taxon>Bacteria</taxon>
        <taxon>Bacillati</taxon>
        <taxon>Cyanobacteriota</taxon>
        <taxon>Cyanophyceae</taxon>
        <taxon>Synechococcales</taxon>
        <taxon>Synechococcaceae</taxon>
        <taxon>Synechococcus</taxon>
    </lineage>
</organism>
<name>A0A2P7EG57_9SYNE</name>
<dbReference type="Pfam" id="PF05099">
    <property type="entry name" value="TerB"/>
    <property type="match status" value="1"/>
</dbReference>
<dbReference type="SUPFAM" id="SSF158682">
    <property type="entry name" value="TerB-like"/>
    <property type="match status" value="1"/>
</dbReference>
<dbReference type="Gene3D" id="1.10.3680.10">
    <property type="entry name" value="TerB-like"/>
    <property type="match status" value="1"/>
</dbReference>
<dbReference type="EMBL" id="PXVC01000010">
    <property type="protein sequence ID" value="PSI02221.1"/>
    <property type="molecule type" value="Genomic_DNA"/>
</dbReference>
<dbReference type="InterPro" id="IPR029024">
    <property type="entry name" value="TerB-like"/>
</dbReference>
<dbReference type="AlphaFoldDB" id="A0A2P7EG57"/>
<evidence type="ECO:0000313" key="3">
    <source>
        <dbReference type="Proteomes" id="UP000240206"/>
    </source>
</evidence>
<proteinExistence type="predicted"/>
<dbReference type="InterPro" id="IPR007791">
    <property type="entry name" value="DjlA_N"/>
</dbReference>
<keyword evidence="3" id="KW-1185">Reference proteome</keyword>
<protein>
    <recommendedName>
        <fullName evidence="1">Co-chaperone DjlA N-terminal domain-containing protein</fullName>
    </recommendedName>
</protein>
<sequence length="137" mass="15083">MNSAESFAAVCLAAVASDGVLGRDEARSLRIELEFRTPFSSMDDREMTDLFDRLLALWRDQGSEGLVQSALPQLTPPQRETALAVATQLVRADRVVEAEELEFLQSLARNLDLSPGKAELIIEVMDILHRDALATAN</sequence>
<comment type="caution">
    <text evidence="2">The sequence shown here is derived from an EMBL/GenBank/DDBJ whole genome shotgun (WGS) entry which is preliminary data.</text>
</comment>
<reference evidence="3" key="1">
    <citation type="submission" date="2018-03" db="EMBL/GenBank/DDBJ databases">
        <title>Ecological and genomic features of two cosmopolitan and abundant freshwater picocyanobacteria.</title>
        <authorList>
            <person name="Cabello-Yeves P.J."/>
            <person name="Picazo A."/>
            <person name="Camacho A."/>
            <person name="Callieri C."/>
            <person name="Rosselli R."/>
            <person name="Roda-Garcia J."/>
            <person name="Coutinho F.H."/>
            <person name="Rodriguez-Valera F."/>
        </authorList>
    </citation>
    <scope>NUCLEOTIDE SEQUENCE [LARGE SCALE GENOMIC DNA]</scope>
    <source>
        <strain evidence="3">Tous</strain>
    </source>
</reference>
<evidence type="ECO:0000259" key="1">
    <source>
        <dbReference type="Pfam" id="PF05099"/>
    </source>
</evidence>
<accession>A0A2P7EG57</accession>
<dbReference type="RefSeq" id="WP_106499341.1">
    <property type="nucleotide sequence ID" value="NZ_PXVC01000010.1"/>
</dbReference>
<gene>
    <name evidence="2" type="ORF">C7K08_03865</name>
</gene>
<evidence type="ECO:0000313" key="2">
    <source>
        <dbReference type="EMBL" id="PSI02221.1"/>
    </source>
</evidence>
<feature type="domain" description="Co-chaperone DjlA N-terminal" evidence="1">
    <location>
        <begin position="7"/>
        <end position="118"/>
    </location>
</feature>